<gene>
    <name evidence="1" type="ORF">NDEV_0065</name>
</gene>
<evidence type="ECO:0000313" key="2">
    <source>
        <dbReference type="Proteomes" id="UP000196239"/>
    </source>
</evidence>
<accession>A0A128A0F3</accession>
<dbReference type="KEGG" id="ndv:NDEV_0065"/>
<dbReference type="EMBL" id="LN890280">
    <property type="protein sequence ID" value="CUR50830.1"/>
    <property type="molecule type" value="Genomic_DNA"/>
</dbReference>
<reference evidence="2" key="1">
    <citation type="submission" date="2015-10" db="EMBL/GenBank/DDBJ databases">
        <authorList>
            <person name="Lehtovirta-Morley L.E."/>
            <person name="Vieille C."/>
        </authorList>
    </citation>
    <scope>NUCLEOTIDE SEQUENCE [LARGE SCALE GENOMIC DNA]</scope>
</reference>
<dbReference type="Proteomes" id="UP000196239">
    <property type="component" value="Chromosome 1"/>
</dbReference>
<proteinExistence type="predicted"/>
<sequence>MKKIGGFVYPWGNGHFTRMMHLDKTIQDEMRDDVEMHYTSSGEIYQKLLQKFPQNKDRIHDIEMPTPIDGKKGPSITLSSLNFLLPISGRPPLLSVVTNYLRKEGKLYNNQKFDLVINDGDVGSNAIAQRRNIKCIFITNQFRPKLWASRFYLYPGVVYVSKNIEKATKIVVADSPPPYTICEYNLNFPDRLKEKVAYVGHFSNSGIVHSKPKSDTERLIENVDNFGYWMITGNKSTKKITLENYKTAFHSSEMTSERRIISHASADPSLDKVLGKDGKTYTISEAVEKKIDWIQIDIGFLSEQEKDTVLNLCKYAVINGSHTAMGEILGGKAKPIIGIPVYDEHTNQIKWAQDKNLGILSTTVKQTVKAVSLIHDDYNKYQENLSEFSRNYNTDGTKNTVKIISEMLGN</sequence>
<evidence type="ECO:0008006" key="3">
    <source>
        <dbReference type="Google" id="ProtNLM"/>
    </source>
</evidence>
<dbReference type="AlphaFoldDB" id="A0A128A0F3"/>
<protein>
    <recommendedName>
        <fullName evidence="3">Glycosyltransferase</fullName>
    </recommendedName>
</protein>
<evidence type="ECO:0000313" key="1">
    <source>
        <dbReference type="EMBL" id="CUR50830.1"/>
    </source>
</evidence>
<organism evidence="1 2">
    <name type="scientific">Nitrosotalea devaniterrae</name>
    <dbReference type="NCBI Taxonomy" id="1078905"/>
    <lineage>
        <taxon>Archaea</taxon>
        <taxon>Nitrososphaerota</taxon>
        <taxon>Nitrososphaeria</taxon>
        <taxon>Nitrosotaleales</taxon>
        <taxon>Nitrosotaleaceae</taxon>
        <taxon>Nitrosotalea</taxon>
    </lineage>
</organism>
<name>A0A128A0F3_9ARCH</name>
<keyword evidence="2" id="KW-1185">Reference proteome</keyword>